<evidence type="ECO:0000313" key="2">
    <source>
        <dbReference type="Proteomes" id="UP001234178"/>
    </source>
</evidence>
<reference evidence="1 2" key="1">
    <citation type="journal article" date="2023" name="Nucleic Acids Res.">
        <title>The hologenome of Daphnia magna reveals possible DNA methylation and microbiome-mediated evolution of the host genome.</title>
        <authorList>
            <person name="Chaturvedi A."/>
            <person name="Li X."/>
            <person name="Dhandapani V."/>
            <person name="Marshall H."/>
            <person name="Kissane S."/>
            <person name="Cuenca-Cambronero M."/>
            <person name="Asole G."/>
            <person name="Calvet F."/>
            <person name="Ruiz-Romero M."/>
            <person name="Marangio P."/>
            <person name="Guigo R."/>
            <person name="Rago D."/>
            <person name="Mirbahai L."/>
            <person name="Eastwood N."/>
            <person name="Colbourne J.K."/>
            <person name="Zhou J."/>
            <person name="Mallon E."/>
            <person name="Orsini L."/>
        </authorList>
    </citation>
    <scope>NUCLEOTIDE SEQUENCE [LARGE SCALE GENOMIC DNA]</scope>
    <source>
        <strain evidence="1">LRV0_1</strain>
    </source>
</reference>
<evidence type="ECO:0000313" key="1">
    <source>
        <dbReference type="EMBL" id="KAK4011568.1"/>
    </source>
</evidence>
<dbReference type="EMBL" id="JAOYFB010000003">
    <property type="protein sequence ID" value="KAK4011568.1"/>
    <property type="molecule type" value="Genomic_DNA"/>
</dbReference>
<proteinExistence type="predicted"/>
<comment type="caution">
    <text evidence="1">The sequence shown here is derived from an EMBL/GenBank/DDBJ whole genome shotgun (WGS) entry which is preliminary data.</text>
</comment>
<organism evidence="1 2">
    <name type="scientific">Daphnia magna</name>
    <dbReference type="NCBI Taxonomy" id="35525"/>
    <lineage>
        <taxon>Eukaryota</taxon>
        <taxon>Metazoa</taxon>
        <taxon>Ecdysozoa</taxon>
        <taxon>Arthropoda</taxon>
        <taxon>Crustacea</taxon>
        <taxon>Branchiopoda</taxon>
        <taxon>Diplostraca</taxon>
        <taxon>Cladocera</taxon>
        <taxon>Anomopoda</taxon>
        <taxon>Daphniidae</taxon>
        <taxon>Daphnia</taxon>
    </lineage>
</organism>
<gene>
    <name evidence="1" type="ORF">OUZ56_020686</name>
</gene>
<keyword evidence="2" id="KW-1185">Reference proteome</keyword>
<accession>A0ABQ9ZF57</accession>
<protein>
    <submittedName>
        <fullName evidence="1">Uncharacterized protein</fullName>
    </submittedName>
</protein>
<name>A0ABQ9ZF57_9CRUS</name>
<dbReference type="Proteomes" id="UP001234178">
    <property type="component" value="Unassembled WGS sequence"/>
</dbReference>
<sequence>MDLRMSYRKCLGHRTLAVFGVPFISQVSWEAVDCNFISRQRYLYRCVILGQSSIYCKKKTKTKTTNAGTKSIYCISIREKASHQIEKELIRYPAESLFASFAPQDVATFNPPVRSSSCAITTTAFGNLVATIGTHQSTCNSENSENNRDAAHGVAKTDYQNGLFESRKQSTIKGIQGELSRRQLQEFSVSVSWL</sequence>